<keyword evidence="3 7" id="KW-0812">Transmembrane</keyword>
<name>A0A951UIS2_9NOST</name>
<dbReference type="Gene3D" id="1.10.287.470">
    <property type="entry name" value="Helix hairpin bin"/>
    <property type="match status" value="1"/>
</dbReference>
<dbReference type="InterPro" id="IPR050739">
    <property type="entry name" value="MFP"/>
</dbReference>
<dbReference type="PANTHER" id="PTHR30386">
    <property type="entry name" value="MEMBRANE FUSION SUBUNIT OF EMRAB-TOLC MULTIDRUG EFFLUX PUMP"/>
    <property type="match status" value="1"/>
</dbReference>
<dbReference type="Gene3D" id="2.40.30.170">
    <property type="match status" value="1"/>
</dbReference>
<feature type="transmembrane region" description="Helical" evidence="7">
    <location>
        <begin position="25"/>
        <end position="46"/>
    </location>
</feature>
<dbReference type="AlphaFoldDB" id="A0A951UIS2"/>
<evidence type="ECO:0000259" key="8">
    <source>
        <dbReference type="Pfam" id="PF26002"/>
    </source>
</evidence>
<evidence type="ECO:0000313" key="9">
    <source>
        <dbReference type="EMBL" id="MBW4564993.1"/>
    </source>
</evidence>
<organism evidence="9 10">
    <name type="scientific">Mojavia pulchra JT2-VF2</name>
    <dbReference type="NCBI Taxonomy" id="287848"/>
    <lineage>
        <taxon>Bacteria</taxon>
        <taxon>Bacillati</taxon>
        <taxon>Cyanobacteriota</taxon>
        <taxon>Cyanophyceae</taxon>
        <taxon>Nostocales</taxon>
        <taxon>Nostocaceae</taxon>
    </lineage>
</organism>
<dbReference type="Pfam" id="PF26002">
    <property type="entry name" value="Beta-barrel_AprE"/>
    <property type="match status" value="1"/>
</dbReference>
<evidence type="ECO:0000256" key="5">
    <source>
        <dbReference type="ARBA" id="ARBA00023136"/>
    </source>
</evidence>
<dbReference type="Gene3D" id="2.40.50.100">
    <property type="match status" value="1"/>
</dbReference>
<protein>
    <submittedName>
        <fullName evidence="9">HlyD family secretion protein</fullName>
    </submittedName>
</protein>
<feature type="coiled-coil region" evidence="6">
    <location>
        <begin position="162"/>
        <end position="220"/>
    </location>
</feature>
<keyword evidence="4 7" id="KW-1133">Transmembrane helix</keyword>
<evidence type="ECO:0000256" key="1">
    <source>
        <dbReference type="ARBA" id="ARBA00004167"/>
    </source>
</evidence>
<evidence type="ECO:0000256" key="7">
    <source>
        <dbReference type="SAM" id="Phobius"/>
    </source>
</evidence>
<dbReference type="PRINTS" id="PR01490">
    <property type="entry name" value="RTXTOXIND"/>
</dbReference>
<sequence>MVSTPQQDFLPQLQDNDFLPPISRWTNLGGMFIVSSVGIAIILASVTKYNVTVKAVATVRPVGELRIVQAAAEGTIKSIKVKENQFVREGDEIAIIDNSQLQTQKSQLSGNIQQNQMQLVQITAQMNALYSQRNSEFRLSNRLVASAQADLIRNQRDYKERQITAQTQVQEAEASLELAKEEMKRYQQLANTGAIALLQIKEKEQALKAAQARLQRTKAALNPSNAPITMAQEQIAQERARGESTLATLDRQRNELIQRRVEIQNQLNRDRKGLLQIERDLKKSIVKAPATGIILKLNLRNNAQVLRSGETVAEIAPSSTPLVVKARVLAQDITKVQLCKEEKVSDCTQGKVQLRVSAYPYPDYGTLKAAVREISPDAITPQSNEVNTGVTTSYYEVTIQPEKAYLIKDNYQYPIQPGMEITADIISREETILTFILRKARLLTDL</sequence>
<reference evidence="9" key="2">
    <citation type="journal article" date="2022" name="Microbiol. Resour. Announc.">
        <title>Metagenome Sequencing to Explore Phylogenomics of Terrestrial Cyanobacteria.</title>
        <authorList>
            <person name="Ward R.D."/>
            <person name="Stajich J.E."/>
            <person name="Johansen J.R."/>
            <person name="Huntemann M."/>
            <person name="Clum A."/>
            <person name="Foster B."/>
            <person name="Foster B."/>
            <person name="Roux S."/>
            <person name="Palaniappan K."/>
            <person name="Varghese N."/>
            <person name="Mukherjee S."/>
            <person name="Reddy T.B.K."/>
            <person name="Daum C."/>
            <person name="Copeland A."/>
            <person name="Chen I.A."/>
            <person name="Ivanova N.N."/>
            <person name="Kyrpides N.C."/>
            <person name="Shapiro N."/>
            <person name="Eloe-Fadrosh E.A."/>
            <person name="Pietrasiak N."/>
        </authorList>
    </citation>
    <scope>NUCLEOTIDE SEQUENCE</scope>
    <source>
        <strain evidence="9">JT2-VF2</strain>
    </source>
</reference>
<dbReference type="EMBL" id="JAHHHN010000029">
    <property type="protein sequence ID" value="MBW4564993.1"/>
    <property type="molecule type" value="Genomic_DNA"/>
</dbReference>
<dbReference type="InterPro" id="IPR058982">
    <property type="entry name" value="Beta-barrel_AprE"/>
</dbReference>
<evidence type="ECO:0000256" key="4">
    <source>
        <dbReference type="ARBA" id="ARBA00022989"/>
    </source>
</evidence>
<keyword evidence="6" id="KW-0175">Coiled coil</keyword>
<evidence type="ECO:0000256" key="2">
    <source>
        <dbReference type="ARBA" id="ARBA00009477"/>
    </source>
</evidence>
<gene>
    <name evidence="9" type="ORF">KME32_28585</name>
</gene>
<proteinExistence type="inferred from homology"/>
<dbReference type="Proteomes" id="UP000715781">
    <property type="component" value="Unassembled WGS sequence"/>
</dbReference>
<comment type="subcellular location">
    <subcellularLocation>
        <location evidence="1">Membrane</location>
        <topology evidence="1">Single-pass membrane protein</topology>
    </subcellularLocation>
</comment>
<dbReference type="PANTHER" id="PTHR30386:SF26">
    <property type="entry name" value="TRANSPORT PROTEIN COMB"/>
    <property type="match status" value="1"/>
</dbReference>
<keyword evidence="5 7" id="KW-0472">Membrane</keyword>
<dbReference type="GO" id="GO:0016020">
    <property type="term" value="C:membrane"/>
    <property type="evidence" value="ECO:0007669"/>
    <property type="project" value="UniProtKB-SubCell"/>
</dbReference>
<comment type="caution">
    <text evidence="9">The sequence shown here is derived from an EMBL/GenBank/DDBJ whole genome shotgun (WGS) entry which is preliminary data.</text>
</comment>
<dbReference type="SUPFAM" id="SSF111369">
    <property type="entry name" value="HlyD-like secretion proteins"/>
    <property type="match status" value="1"/>
</dbReference>
<feature type="domain" description="AprE-like beta-barrel" evidence="8">
    <location>
        <begin position="322"/>
        <end position="426"/>
    </location>
</feature>
<evidence type="ECO:0000256" key="3">
    <source>
        <dbReference type="ARBA" id="ARBA00022692"/>
    </source>
</evidence>
<reference evidence="9" key="1">
    <citation type="submission" date="2021-05" db="EMBL/GenBank/DDBJ databases">
        <authorList>
            <person name="Pietrasiak N."/>
            <person name="Ward R."/>
            <person name="Stajich J.E."/>
            <person name="Kurbessoian T."/>
        </authorList>
    </citation>
    <scope>NUCLEOTIDE SEQUENCE</scope>
    <source>
        <strain evidence="9">JT2-VF2</strain>
    </source>
</reference>
<comment type="similarity">
    <text evidence="2">Belongs to the membrane fusion protein (MFP) (TC 8.A.1) family.</text>
</comment>
<accession>A0A951UIS2</accession>
<evidence type="ECO:0000256" key="6">
    <source>
        <dbReference type="SAM" id="Coils"/>
    </source>
</evidence>
<evidence type="ECO:0000313" key="10">
    <source>
        <dbReference type="Proteomes" id="UP000715781"/>
    </source>
</evidence>